<proteinExistence type="predicted"/>
<gene>
    <name evidence="1" type="ORF">MYCIT1_LOCUS12355</name>
</gene>
<accession>A0AAD2JYK6</accession>
<dbReference type="Proteomes" id="UP001295794">
    <property type="component" value="Unassembled WGS sequence"/>
</dbReference>
<dbReference type="EMBL" id="CAVNYO010000138">
    <property type="protein sequence ID" value="CAK5268973.1"/>
    <property type="molecule type" value="Genomic_DNA"/>
</dbReference>
<comment type="caution">
    <text evidence="1">The sequence shown here is derived from an EMBL/GenBank/DDBJ whole genome shotgun (WGS) entry which is preliminary data.</text>
</comment>
<evidence type="ECO:0000313" key="1">
    <source>
        <dbReference type="EMBL" id="CAK5268973.1"/>
    </source>
</evidence>
<name>A0AAD2JYK6_9AGAR</name>
<protein>
    <submittedName>
        <fullName evidence="1">Uncharacterized protein</fullName>
    </submittedName>
</protein>
<feature type="non-terminal residue" evidence="1">
    <location>
        <position position="1"/>
    </location>
</feature>
<evidence type="ECO:0000313" key="2">
    <source>
        <dbReference type="Proteomes" id="UP001295794"/>
    </source>
</evidence>
<reference evidence="1" key="1">
    <citation type="submission" date="2023-11" db="EMBL/GenBank/DDBJ databases">
        <authorList>
            <person name="De Vega J J."/>
            <person name="De Vega J J."/>
        </authorList>
    </citation>
    <scope>NUCLEOTIDE SEQUENCE</scope>
</reference>
<sequence>ACPGLPDLETRSPERTRYRILIRSSIQNSSLEELRAPAGSDFRKNIQFYPLILWISATISLNARPIMAQNNANDPPATDDCGPGFLTKCEHELNCGKRGRRP</sequence>
<organism evidence="1 2">
    <name type="scientific">Mycena citricolor</name>
    <dbReference type="NCBI Taxonomy" id="2018698"/>
    <lineage>
        <taxon>Eukaryota</taxon>
        <taxon>Fungi</taxon>
        <taxon>Dikarya</taxon>
        <taxon>Basidiomycota</taxon>
        <taxon>Agaricomycotina</taxon>
        <taxon>Agaricomycetes</taxon>
        <taxon>Agaricomycetidae</taxon>
        <taxon>Agaricales</taxon>
        <taxon>Marasmiineae</taxon>
        <taxon>Mycenaceae</taxon>
        <taxon>Mycena</taxon>
    </lineage>
</organism>
<keyword evidence="2" id="KW-1185">Reference proteome</keyword>
<dbReference type="AlphaFoldDB" id="A0AAD2JYK6"/>